<name>A0A8K0AJP6_ANDGO</name>
<feature type="compositionally biased region" description="Low complexity" evidence="1">
    <location>
        <begin position="321"/>
        <end position="368"/>
    </location>
</feature>
<organism evidence="2 3">
    <name type="scientific">Andalucia godoyi</name>
    <name type="common">Flagellate</name>
    <dbReference type="NCBI Taxonomy" id="505711"/>
    <lineage>
        <taxon>Eukaryota</taxon>
        <taxon>Discoba</taxon>
        <taxon>Jakobida</taxon>
        <taxon>Andalucina</taxon>
        <taxon>Andaluciidae</taxon>
        <taxon>Andalucia</taxon>
    </lineage>
</organism>
<evidence type="ECO:0000313" key="3">
    <source>
        <dbReference type="Proteomes" id="UP000799049"/>
    </source>
</evidence>
<dbReference type="Proteomes" id="UP000799049">
    <property type="component" value="Unassembled WGS sequence"/>
</dbReference>
<protein>
    <submittedName>
        <fullName evidence="2">Putative mitochondrial protein</fullName>
    </submittedName>
</protein>
<proteinExistence type="predicted"/>
<dbReference type="AlphaFoldDB" id="A0A8K0AJP6"/>
<comment type="caution">
    <text evidence="2">The sequence shown here is derived from an EMBL/GenBank/DDBJ whole genome shotgun (WGS) entry which is preliminary data.</text>
</comment>
<accession>A0A8K0AJP6</accession>
<evidence type="ECO:0000313" key="2">
    <source>
        <dbReference type="EMBL" id="KAF0853129.1"/>
    </source>
</evidence>
<reference evidence="2" key="1">
    <citation type="submission" date="2019-09" db="EMBL/GenBank/DDBJ databases">
        <title>The Mitochondrial Proteome of the Jakobid, Andalucia godoyi, a Protist With the Most Gene-Rich and Bacteria-Like Mitochondrial Genome.</title>
        <authorList>
            <person name="Gray M.W."/>
            <person name="Burger G."/>
            <person name="Derelle R."/>
            <person name="Klimes V."/>
            <person name="Leger M."/>
            <person name="Sarrasin M."/>
            <person name="Vlcek C."/>
            <person name="Roger A.J."/>
            <person name="Elias M."/>
            <person name="Lang B.F."/>
        </authorList>
    </citation>
    <scope>NUCLEOTIDE SEQUENCE</scope>
    <source>
        <strain evidence="2">And28</strain>
    </source>
</reference>
<dbReference type="OrthoDB" id="121313at2759"/>
<sequence length="377" mass="42619">MTLWKMLTVMHAVSAFKRPVTAKRHNREVTGRQRSNSMDVMARSLMFIVNTKISHRKSRMVFYKKLMREMVDKGLLKVEIPKAVAAAGASSGSKLSIPALKEKSSGLDKRKQGDASMYTYPNMSARDHNRSSLLVIAASERWWSTMERKLPSLGALPRPLYVIVFTLAYERLLPFDSFRDRVEQAYEDYAEDAKKSKDHKIDLHTFLAALFELADVWTDTTEESEYVDFLNALYREWSADDIWFREYTKLLKCYRGKTDYERSLEDSQHALKAVLPDPYERYVRQRELENTQSGISARYLEETSAFKYYRKAVEDRQKEIGANASSRSSLASASGAASPSTSSSAEGSAISRSRSPSIQSSASTSRIPTVSAAGSSN</sequence>
<gene>
    <name evidence="2" type="ORF">ANDGO_03243</name>
</gene>
<keyword evidence="3" id="KW-1185">Reference proteome</keyword>
<evidence type="ECO:0000256" key="1">
    <source>
        <dbReference type="SAM" id="MobiDB-lite"/>
    </source>
</evidence>
<feature type="region of interest" description="Disordered" evidence="1">
    <location>
        <begin position="320"/>
        <end position="377"/>
    </location>
</feature>
<dbReference type="EMBL" id="VRVR01000002">
    <property type="protein sequence ID" value="KAF0853129.1"/>
    <property type="molecule type" value="Genomic_DNA"/>
</dbReference>